<evidence type="ECO:0000313" key="1">
    <source>
        <dbReference type="EMBL" id="CAG8452913.1"/>
    </source>
</evidence>
<organism evidence="1 2">
    <name type="scientific">Acaulospora morrowiae</name>
    <dbReference type="NCBI Taxonomy" id="94023"/>
    <lineage>
        <taxon>Eukaryota</taxon>
        <taxon>Fungi</taxon>
        <taxon>Fungi incertae sedis</taxon>
        <taxon>Mucoromycota</taxon>
        <taxon>Glomeromycotina</taxon>
        <taxon>Glomeromycetes</taxon>
        <taxon>Diversisporales</taxon>
        <taxon>Acaulosporaceae</taxon>
        <taxon>Acaulospora</taxon>
    </lineage>
</organism>
<dbReference type="AlphaFoldDB" id="A0A9N8YWP9"/>
<reference evidence="1" key="1">
    <citation type="submission" date="2021-06" db="EMBL/GenBank/DDBJ databases">
        <authorList>
            <person name="Kallberg Y."/>
            <person name="Tangrot J."/>
            <person name="Rosling A."/>
        </authorList>
    </citation>
    <scope>NUCLEOTIDE SEQUENCE</scope>
    <source>
        <strain evidence="1">CL551</strain>
    </source>
</reference>
<accession>A0A9N8YWP9</accession>
<name>A0A9N8YWP9_9GLOM</name>
<keyword evidence="2" id="KW-1185">Reference proteome</keyword>
<sequence>MSSINCTDNLNSSDGSVCVESNNTVNKELKNIGKRKLNINSDQSSCTNSPKATSNDSMRAESLNAILDIYDDLDLCNQIHNFYRLIDLCKDTGSVGFCKLKFDNRDSKEDELSLPSSLPPAMPIESCNNQSFITSYVVETKETHKSSGHASEFLNEIRNYNLGIDSSVSLAELIDLAEFLSIESDIIKAYKDEMEMTRY</sequence>
<proteinExistence type="predicted"/>
<gene>
    <name evidence="1" type="ORF">AMORRO_LOCUS989</name>
</gene>
<dbReference type="EMBL" id="CAJVPV010000355">
    <property type="protein sequence ID" value="CAG8452913.1"/>
    <property type="molecule type" value="Genomic_DNA"/>
</dbReference>
<dbReference type="Proteomes" id="UP000789342">
    <property type="component" value="Unassembled WGS sequence"/>
</dbReference>
<comment type="caution">
    <text evidence="1">The sequence shown here is derived from an EMBL/GenBank/DDBJ whole genome shotgun (WGS) entry which is preliminary data.</text>
</comment>
<evidence type="ECO:0000313" key="2">
    <source>
        <dbReference type="Proteomes" id="UP000789342"/>
    </source>
</evidence>
<protein>
    <submittedName>
        <fullName evidence="1">12597_t:CDS:1</fullName>
    </submittedName>
</protein>